<reference evidence="1" key="1">
    <citation type="submission" date="2019-06" db="EMBL/GenBank/DDBJ databases">
        <authorList>
            <person name="Zheng W."/>
        </authorList>
    </citation>
    <scope>NUCLEOTIDE SEQUENCE</scope>
    <source>
        <strain evidence="1">QDHG01</strain>
    </source>
</reference>
<name>A0A8J8P2V8_HALGN</name>
<gene>
    <name evidence="1" type="ORF">FGO68_gene6639</name>
</gene>
<evidence type="ECO:0000313" key="2">
    <source>
        <dbReference type="Proteomes" id="UP000785679"/>
    </source>
</evidence>
<proteinExistence type="predicted"/>
<protein>
    <submittedName>
        <fullName evidence="1">Uncharacterized protein</fullName>
    </submittedName>
</protein>
<dbReference type="EMBL" id="RRYP01001186">
    <property type="protein sequence ID" value="TNV86288.1"/>
    <property type="molecule type" value="Genomic_DNA"/>
</dbReference>
<keyword evidence="2" id="KW-1185">Reference proteome</keyword>
<dbReference type="Proteomes" id="UP000785679">
    <property type="component" value="Unassembled WGS sequence"/>
</dbReference>
<organism evidence="1 2">
    <name type="scientific">Halteria grandinella</name>
    <dbReference type="NCBI Taxonomy" id="5974"/>
    <lineage>
        <taxon>Eukaryota</taxon>
        <taxon>Sar</taxon>
        <taxon>Alveolata</taxon>
        <taxon>Ciliophora</taxon>
        <taxon>Intramacronucleata</taxon>
        <taxon>Spirotrichea</taxon>
        <taxon>Stichotrichia</taxon>
        <taxon>Sporadotrichida</taxon>
        <taxon>Halteriidae</taxon>
        <taxon>Halteria</taxon>
    </lineage>
</organism>
<dbReference type="AlphaFoldDB" id="A0A8J8P2V8"/>
<evidence type="ECO:0000313" key="1">
    <source>
        <dbReference type="EMBL" id="TNV86288.1"/>
    </source>
</evidence>
<sequence>MLGNENTYALISTEDFQTMRENYLQRETLRLVNRKNQIVISEDKGFNNRYIVKAVKATTPSYYSLQQLDDGSHQYADLDEENDTIVMKPKKESRKFLYESPKPTLAQSLYSRLDLETTSVLCPNTQTLFSPNSREGVLLSGGIFNGDGKASELLNGGQHKIQLIMSPQESAEPNLAYIEVTCSVEGINYVYDKYTTVQAAV</sequence>
<comment type="caution">
    <text evidence="1">The sequence shown here is derived from an EMBL/GenBank/DDBJ whole genome shotgun (WGS) entry which is preliminary data.</text>
</comment>
<accession>A0A8J8P2V8</accession>